<accession>A0A9W4G314</accession>
<dbReference type="Gene3D" id="3.30.1490.230">
    <property type="match status" value="2"/>
</dbReference>
<dbReference type="PROSITE" id="PS51257">
    <property type="entry name" value="PROKAR_LIPOPROTEIN"/>
    <property type="match status" value="1"/>
</dbReference>
<dbReference type="RefSeq" id="WP_254173013.1">
    <property type="nucleotide sequence ID" value="NZ_LR882967.1"/>
</dbReference>
<dbReference type="KEGG" id="ppsu:NO713_00735"/>
<gene>
    <name evidence="3" type="ORF">NO713_00735</name>
</gene>
<evidence type="ECO:0000313" key="3">
    <source>
        <dbReference type="EMBL" id="CAD5922177.1"/>
    </source>
</evidence>
<dbReference type="AlphaFoldDB" id="A0A9W4G314"/>
<protein>
    <recommendedName>
        <fullName evidence="2">Mannan-binding protein domain-containing protein</fullName>
    </recommendedName>
</protein>
<feature type="signal peptide" evidence="1">
    <location>
        <begin position="1"/>
        <end position="36"/>
    </location>
</feature>
<dbReference type="Proteomes" id="UP001153719">
    <property type="component" value="Chromosome"/>
</dbReference>
<organism evidence="3 4">
    <name type="scientific">Planktothrix pseudagardhii</name>
    <dbReference type="NCBI Taxonomy" id="132604"/>
    <lineage>
        <taxon>Bacteria</taxon>
        <taxon>Bacillati</taxon>
        <taxon>Cyanobacteriota</taxon>
        <taxon>Cyanophyceae</taxon>
        <taxon>Oscillatoriophycideae</taxon>
        <taxon>Oscillatoriales</taxon>
        <taxon>Microcoleaceae</taxon>
        <taxon>Planktothrix</taxon>
    </lineage>
</organism>
<name>A0A9W4G314_9CYAN</name>
<reference evidence="3" key="1">
    <citation type="submission" date="2020-09" db="EMBL/GenBank/DDBJ databases">
        <authorList>
            <person name="Blom J."/>
        </authorList>
    </citation>
    <scope>NUCLEOTIDE SEQUENCE</scope>
    <source>
        <strain evidence="3">No.713</strain>
    </source>
</reference>
<keyword evidence="1" id="KW-0732">Signal</keyword>
<keyword evidence="4" id="KW-1185">Reference proteome</keyword>
<evidence type="ECO:0000313" key="4">
    <source>
        <dbReference type="Proteomes" id="UP001153719"/>
    </source>
</evidence>
<feature type="chain" id="PRO_5040948324" description="Mannan-binding protein domain-containing protein" evidence="1">
    <location>
        <begin position="37"/>
        <end position="140"/>
    </location>
</feature>
<dbReference type="Pfam" id="PF12151">
    <property type="entry name" value="MVL"/>
    <property type="match status" value="2"/>
</dbReference>
<proteinExistence type="predicted"/>
<dbReference type="EMBL" id="LR882967">
    <property type="protein sequence ID" value="CAD5922177.1"/>
    <property type="molecule type" value="Genomic_DNA"/>
</dbReference>
<feature type="domain" description="Mannan-binding protein" evidence="2">
    <location>
        <begin position="47"/>
        <end position="81"/>
    </location>
</feature>
<feature type="domain" description="Mannan-binding protein" evidence="2">
    <location>
        <begin position="105"/>
        <end position="139"/>
    </location>
</feature>
<evidence type="ECO:0000256" key="1">
    <source>
        <dbReference type="SAM" id="SignalP"/>
    </source>
</evidence>
<sequence length="140" mass="14805">MSTNFKPSKIEKFWLSIGTVVIGCSASFAVSSPAFALDIKAGPIWNNDDAKVKCPVAVEVYDVEWNGQWKTTVEGEMSVCGTDATSLPNIGLPGDVNAGPILNDNDAKVKCPVAAIAANGTWNGQWKTTLPGKMSVCSIK</sequence>
<dbReference type="InterPro" id="IPR053754">
    <property type="entry name" value="OligoMan_bind_ChitinaseAct_sf"/>
</dbReference>
<dbReference type="InterPro" id="IPR021992">
    <property type="entry name" value="MVL"/>
</dbReference>
<evidence type="ECO:0000259" key="2">
    <source>
        <dbReference type="Pfam" id="PF12151"/>
    </source>
</evidence>